<dbReference type="InterPro" id="IPR058163">
    <property type="entry name" value="LysR-type_TF_proteobact-type"/>
</dbReference>
<evidence type="ECO:0000259" key="2">
    <source>
        <dbReference type="Pfam" id="PF03466"/>
    </source>
</evidence>
<dbReference type="Proteomes" id="UP000244755">
    <property type="component" value="Chromosome 1"/>
</dbReference>
<evidence type="ECO:0000313" key="4">
    <source>
        <dbReference type="Proteomes" id="UP000244755"/>
    </source>
</evidence>
<dbReference type="SUPFAM" id="SSF53850">
    <property type="entry name" value="Periplasmic binding protein-like II"/>
    <property type="match status" value="1"/>
</dbReference>
<feature type="domain" description="LysR substrate-binding" evidence="2">
    <location>
        <begin position="10"/>
        <end position="76"/>
    </location>
</feature>
<reference evidence="3 4" key="1">
    <citation type="submission" date="2018-04" db="EMBL/GenBank/DDBJ databases">
        <title>Methylobacterium sp. PR1016A genome.</title>
        <authorList>
            <person name="Park W."/>
        </authorList>
    </citation>
    <scope>NUCLEOTIDE SEQUENCE [LARGE SCALE GENOMIC DNA]</scope>
    <source>
        <strain evidence="3 4">PR1016A</strain>
    </source>
</reference>
<evidence type="ECO:0000256" key="1">
    <source>
        <dbReference type="ARBA" id="ARBA00009437"/>
    </source>
</evidence>
<protein>
    <recommendedName>
        <fullName evidence="2">LysR substrate-binding domain-containing protein</fullName>
    </recommendedName>
</protein>
<accession>A0A2R4WGB9</accession>
<dbReference type="Gene3D" id="3.40.190.290">
    <property type="match status" value="1"/>
</dbReference>
<gene>
    <name evidence="3" type="ORF">DA075_06195</name>
</gene>
<dbReference type="PANTHER" id="PTHR30537">
    <property type="entry name" value="HTH-TYPE TRANSCRIPTIONAL REGULATOR"/>
    <property type="match status" value="1"/>
</dbReference>
<dbReference type="Pfam" id="PF03466">
    <property type="entry name" value="LysR_substrate"/>
    <property type="match status" value="1"/>
</dbReference>
<proteinExistence type="inferred from homology"/>
<comment type="similarity">
    <text evidence="1">Belongs to the LysR transcriptional regulatory family.</text>
</comment>
<dbReference type="OrthoDB" id="9786526at2"/>
<dbReference type="InterPro" id="IPR005119">
    <property type="entry name" value="LysR_subst-bd"/>
</dbReference>
<keyword evidence="4" id="KW-1185">Reference proteome</keyword>
<dbReference type="RefSeq" id="WP_099952473.1">
    <property type="nucleotide sequence ID" value="NZ_CP028843.1"/>
</dbReference>
<dbReference type="KEGG" id="mee:DA075_06195"/>
<dbReference type="EMBL" id="CP028843">
    <property type="protein sequence ID" value="AWB20571.1"/>
    <property type="molecule type" value="Genomic_DNA"/>
</dbReference>
<sequence>MPGQPVLVQATAAVLHGAGIGLAPLWQVRQDLDEGRLELLLPAHEPPPIRVSAVWLGSSGTPARTRLFVDMLSHRLAGERI</sequence>
<organism evidence="3 4">
    <name type="scientific">Methylobacterium currus</name>
    <dbReference type="NCBI Taxonomy" id="2051553"/>
    <lineage>
        <taxon>Bacteria</taxon>
        <taxon>Pseudomonadati</taxon>
        <taxon>Pseudomonadota</taxon>
        <taxon>Alphaproteobacteria</taxon>
        <taxon>Hyphomicrobiales</taxon>
        <taxon>Methylobacteriaceae</taxon>
        <taxon>Methylobacterium</taxon>
    </lineage>
</organism>
<evidence type="ECO:0000313" key="3">
    <source>
        <dbReference type="EMBL" id="AWB20571.1"/>
    </source>
</evidence>
<dbReference type="AlphaFoldDB" id="A0A2R4WGB9"/>
<dbReference type="PANTHER" id="PTHR30537:SF5">
    <property type="entry name" value="HTH-TYPE TRANSCRIPTIONAL ACTIVATOR TTDR-RELATED"/>
    <property type="match status" value="1"/>
</dbReference>
<name>A0A2R4WGB9_9HYPH</name>